<gene>
    <name evidence="1" type="ordered locus">CNE_2c02610</name>
</gene>
<dbReference type="Proteomes" id="UP000006798">
    <property type="component" value="Chromosome 2"/>
</dbReference>
<accession>F8GPG5</accession>
<sequence length="40" mass="4438">MRLTSFFGEFVEASNGCRRLTAHRSARGERVDESGHLASV</sequence>
<evidence type="ECO:0000313" key="2">
    <source>
        <dbReference type="Proteomes" id="UP000006798"/>
    </source>
</evidence>
<dbReference type="AlphaFoldDB" id="F8GPG5"/>
<proteinExistence type="predicted"/>
<dbReference type="KEGG" id="cnc:CNE_2c02610"/>
<dbReference type="HOGENOM" id="CLU_3288277_0_0_4"/>
<organism evidence="1 2">
    <name type="scientific">Cupriavidus necator (strain ATCC 43291 / DSM 13513 / CCUG 52238 / LMG 8453 / N-1)</name>
    <name type="common">Ralstonia eutropha</name>
    <dbReference type="NCBI Taxonomy" id="1042878"/>
    <lineage>
        <taxon>Bacteria</taxon>
        <taxon>Pseudomonadati</taxon>
        <taxon>Pseudomonadota</taxon>
        <taxon>Betaproteobacteria</taxon>
        <taxon>Burkholderiales</taxon>
        <taxon>Burkholderiaceae</taxon>
        <taxon>Cupriavidus</taxon>
    </lineage>
</organism>
<reference evidence="1 2" key="1">
    <citation type="journal article" date="2011" name="J. Bacteriol.">
        <title>Complete genome sequence of the type strain Cupriavidus necator N-1.</title>
        <authorList>
            <person name="Poehlein A."/>
            <person name="Kusian B."/>
            <person name="Friedrich B."/>
            <person name="Daniel R."/>
            <person name="Bowien B."/>
        </authorList>
    </citation>
    <scope>NUCLEOTIDE SEQUENCE [LARGE SCALE GENOMIC DNA]</scope>
    <source>
        <strain evidence="2">ATCC 43291 / DSM 13513 / CCUG 52238 / LMG 8453 / N-1</strain>
    </source>
</reference>
<evidence type="ECO:0000313" key="1">
    <source>
        <dbReference type="EMBL" id="AEI79247.1"/>
    </source>
</evidence>
<protein>
    <submittedName>
        <fullName evidence="1">Uncharacterized protein</fullName>
    </submittedName>
</protein>
<name>F8GPG5_CUPNN</name>
<dbReference type="EMBL" id="CP002878">
    <property type="protein sequence ID" value="AEI79247.1"/>
    <property type="molecule type" value="Genomic_DNA"/>
</dbReference>